<protein>
    <recommendedName>
        <fullName evidence="4">CENP-V/GFA domain-containing protein</fullName>
    </recommendedName>
</protein>
<keyword evidence="2" id="KW-0479">Metal-binding</keyword>
<name>A0A382Z4R2_9ZZZZ</name>
<dbReference type="EMBL" id="UINC01180981">
    <property type="protein sequence ID" value="SVD90443.1"/>
    <property type="molecule type" value="Genomic_DNA"/>
</dbReference>
<dbReference type="InterPro" id="IPR011057">
    <property type="entry name" value="Mss4-like_sf"/>
</dbReference>
<comment type="similarity">
    <text evidence="1">Belongs to the Gfa family.</text>
</comment>
<dbReference type="GO" id="GO:0046872">
    <property type="term" value="F:metal ion binding"/>
    <property type="evidence" value="ECO:0007669"/>
    <property type="project" value="UniProtKB-KW"/>
</dbReference>
<feature type="non-terminal residue" evidence="5">
    <location>
        <position position="1"/>
    </location>
</feature>
<keyword evidence="3" id="KW-0862">Zinc</keyword>
<evidence type="ECO:0000256" key="2">
    <source>
        <dbReference type="ARBA" id="ARBA00022723"/>
    </source>
</evidence>
<proteinExistence type="inferred from homology"/>
<dbReference type="GO" id="GO:0016846">
    <property type="term" value="F:carbon-sulfur lyase activity"/>
    <property type="evidence" value="ECO:0007669"/>
    <property type="project" value="InterPro"/>
</dbReference>
<evidence type="ECO:0000313" key="5">
    <source>
        <dbReference type="EMBL" id="SVD90443.1"/>
    </source>
</evidence>
<feature type="domain" description="CENP-V/GFA" evidence="4">
    <location>
        <begin position="5"/>
        <end position="76"/>
    </location>
</feature>
<dbReference type="InterPro" id="IPR006913">
    <property type="entry name" value="CENP-V/GFA"/>
</dbReference>
<evidence type="ECO:0000256" key="3">
    <source>
        <dbReference type="ARBA" id="ARBA00022833"/>
    </source>
</evidence>
<evidence type="ECO:0000256" key="1">
    <source>
        <dbReference type="ARBA" id="ARBA00005495"/>
    </source>
</evidence>
<organism evidence="5">
    <name type="scientific">marine metagenome</name>
    <dbReference type="NCBI Taxonomy" id="408172"/>
    <lineage>
        <taxon>unclassified sequences</taxon>
        <taxon>metagenomes</taxon>
        <taxon>ecological metagenomes</taxon>
    </lineage>
</organism>
<dbReference type="SUPFAM" id="SSF51316">
    <property type="entry name" value="Mss4-like"/>
    <property type="match status" value="1"/>
</dbReference>
<sequence length="116" mass="13398">VIHTTILENSLSVDGKVSSTILPTGSGKGYRAYFCVECGVYLYCKYYIGPGRLNVRTKTLEDPKMFPPQVHIFTKDKDPWLNLSDKEKCFETAYDRDKTWPAESIKRYNKHLETIK</sequence>
<dbReference type="Gene3D" id="3.90.1590.10">
    <property type="entry name" value="glutathione-dependent formaldehyde- activating enzyme (gfa)"/>
    <property type="match status" value="1"/>
</dbReference>
<accession>A0A382Z4R2</accession>
<gene>
    <name evidence="5" type="ORF">METZ01_LOCUS443297</name>
</gene>
<reference evidence="5" key="1">
    <citation type="submission" date="2018-05" db="EMBL/GenBank/DDBJ databases">
        <authorList>
            <person name="Lanie J.A."/>
            <person name="Ng W.-L."/>
            <person name="Kazmierczak K.M."/>
            <person name="Andrzejewski T.M."/>
            <person name="Davidsen T.M."/>
            <person name="Wayne K.J."/>
            <person name="Tettelin H."/>
            <person name="Glass J.I."/>
            <person name="Rusch D."/>
            <person name="Podicherti R."/>
            <person name="Tsui H.-C.T."/>
            <person name="Winkler M.E."/>
        </authorList>
    </citation>
    <scope>NUCLEOTIDE SEQUENCE</scope>
</reference>
<dbReference type="AlphaFoldDB" id="A0A382Z4R2"/>
<evidence type="ECO:0000259" key="4">
    <source>
        <dbReference type="Pfam" id="PF04828"/>
    </source>
</evidence>
<dbReference type="Pfam" id="PF04828">
    <property type="entry name" value="GFA"/>
    <property type="match status" value="1"/>
</dbReference>